<dbReference type="RefSeq" id="WP_173237510.1">
    <property type="nucleotide sequence ID" value="NZ_AP022839.1"/>
</dbReference>
<organism evidence="1 2">
    <name type="scientific">Legionella antarctica</name>
    <dbReference type="NCBI Taxonomy" id="2708020"/>
    <lineage>
        <taxon>Bacteria</taxon>
        <taxon>Pseudomonadati</taxon>
        <taxon>Pseudomonadota</taxon>
        <taxon>Gammaproteobacteria</taxon>
        <taxon>Legionellales</taxon>
        <taxon>Legionellaceae</taxon>
        <taxon>Legionella</taxon>
    </lineage>
</organism>
<dbReference type="EMBL" id="AP022839">
    <property type="protein sequence ID" value="BCA96102.1"/>
    <property type="molecule type" value="Genomic_DNA"/>
</dbReference>
<sequence length="59" mass="6749">MNFSLDEKRVMIDPLAELTIREQCLLLDLPVSSYYYSAKPISVEDEALMGIRSVNYGLH</sequence>
<reference evidence="1" key="1">
    <citation type="journal article" date="2020" name="Microbiol. Resour. Announc.">
        <title>Complete Genome Sequence of Novel Psychrotolerant Legionella Strain TUM19329, Isolated from Antarctic Lake Sediment.</title>
        <authorList>
            <person name="Shimada S."/>
            <person name="Nakai R."/>
            <person name="Aoki K."/>
            <person name="Shimoeda N."/>
            <person name="Ohno G."/>
            <person name="Miyazaki Y."/>
            <person name="Kudoh S."/>
            <person name="Imura S."/>
            <person name="Watanabe K."/>
            <person name="Ishii Y."/>
            <person name="Tateda K."/>
        </authorList>
    </citation>
    <scope>NUCLEOTIDE SEQUENCE [LARGE SCALE GENOMIC DNA]</scope>
    <source>
        <strain evidence="1">TUM19329</strain>
    </source>
</reference>
<keyword evidence="2" id="KW-1185">Reference proteome</keyword>
<evidence type="ECO:0008006" key="3">
    <source>
        <dbReference type="Google" id="ProtNLM"/>
    </source>
</evidence>
<evidence type="ECO:0000313" key="2">
    <source>
        <dbReference type="Proteomes" id="UP000502894"/>
    </source>
</evidence>
<name>A0A6F8T7U4_9GAMM</name>
<protein>
    <recommendedName>
        <fullName evidence="3">Transposase</fullName>
    </recommendedName>
</protein>
<dbReference type="AlphaFoldDB" id="A0A6F8T7U4"/>
<accession>A0A6F8T7U4</accession>
<evidence type="ECO:0000313" key="1">
    <source>
        <dbReference type="EMBL" id="BCA96102.1"/>
    </source>
</evidence>
<dbReference type="KEGG" id="lant:TUM19329_24630"/>
<dbReference type="Proteomes" id="UP000502894">
    <property type="component" value="Chromosome"/>
</dbReference>
<gene>
    <name evidence="1" type="ORF">TUM19329_24630</name>
</gene>
<proteinExistence type="predicted"/>